<feature type="compositionally biased region" description="Gly residues" evidence="1">
    <location>
        <begin position="95"/>
        <end position="107"/>
    </location>
</feature>
<proteinExistence type="predicted"/>
<evidence type="ECO:0000259" key="2">
    <source>
        <dbReference type="PROSITE" id="PS50076"/>
    </source>
</evidence>
<dbReference type="Proteomes" id="UP000092498">
    <property type="component" value="Chromosome"/>
</dbReference>
<dbReference type="GO" id="GO:0005737">
    <property type="term" value="C:cytoplasm"/>
    <property type="evidence" value="ECO:0007669"/>
    <property type="project" value="TreeGrafter"/>
</dbReference>
<dbReference type="Pfam" id="PF00226">
    <property type="entry name" value="DnaJ"/>
    <property type="match status" value="1"/>
</dbReference>
<dbReference type="InterPro" id="IPR008971">
    <property type="entry name" value="HSP40/DnaJ_pept-bd"/>
</dbReference>
<dbReference type="PANTHER" id="PTHR43096:SF10">
    <property type="entry name" value="CHAPERONE PROTEIN DNAJ A6, CHLOROPLASTIC"/>
    <property type="match status" value="1"/>
</dbReference>
<dbReference type="FunCoup" id="A0A1B1AMW5">
    <property type="interactions" value="132"/>
</dbReference>
<dbReference type="InterPro" id="IPR001623">
    <property type="entry name" value="DnaJ_domain"/>
</dbReference>
<dbReference type="PRINTS" id="PR00625">
    <property type="entry name" value="JDOMAIN"/>
</dbReference>
<reference evidence="3 4" key="1">
    <citation type="submission" date="2015-11" db="EMBL/GenBank/DDBJ databases">
        <title>Whole-Genome Sequence of Candidatus Oderbacter manganicum from the National Park Lower Oder Valley, Germany.</title>
        <authorList>
            <person name="Braun B."/>
            <person name="Liere K."/>
            <person name="Szewzyk U."/>
        </authorList>
    </citation>
    <scope>NUCLEOTIDE SEQUENCE [LARGE SCALE GENOMIC DNA]</scope>
    <source>
        <strain evidence="3 4">OTSz_A_272</strain>
    </source>
</reference>
<dbReference type="GO" id="GO:0042026">
    <property type="term" value="P:protein refolding"/>
    <property type="evidence" value="ECO:0007669"/>
    <property type="project" value="TreeGrafter"/>
</dbReference>
<gene>
    <name evidence="3" type="ORF">ATE48_02630</name>
</gene>
<dbReference type="Pfam" id="PF01556">
    <property type="entry name" value="DnaJ_C"/>
    <property type="match status" value="1"/>
</dbReference>
<evidence type="ECO:0000313" key="3">
    <source>
        <dbReference type="EMBL" id="ANP47918.1"/>
    </source>
</evidence>
<dbReference type="OrthoDB" id="9779889at2"/>
<sequence>MSWDPYASLGVSRTASADDIRRAYRNLAKELHPDVRPGDKAAEERFKQSTAAFNLLSDPLTKQRFDRGEIDADGNERMAFNARGPRQSARAHAGAGAGPGPSGGAAGAGDPFDLGDIFSDLFGPGFGGARTYSRMRGRDIRFTLDIDFLDAINGAKRRISLAEGRTLDVAIPAGVETGQVLRLKNQGGAGVQGGPAGDALVELKVRPHAFFRREGQDVHMDLNISLTEAVEGARIQAPTPGGNVSLTIPAGSNTGKVLRLKGKGVAGQGDQFVRLQVMLPEATDEDLRKFVKKWPKRDYTPPRPNS</sequence>
<dbReference type="SUPFAM" id="SSF49493">
    <property type="entry name" value="HSP40/DnaJ peptide-binding domain"/>
    <property type="match status" value="2"/>
</dbReference>
<protein>
    <recommendedName>
        <fullName evidence="2">J domain-containing protein</fullName>
    </recommendedName>
</protein>
<dbReference type="RefSeq" id="WP_066774531.1">
    <property type="nucleotide sequence ID" value="NZ_CP013244.1"/>
</dbReference>
<feature type="region of interest" description="Disordered" evidence="1">
    <location>
        <begin position="83"/>
        <end position="109"/>
    </location>
</feature>
<dbReference type="STRING" id="1759059.ATE48_02630"/>
<dbReference type="CDD" id="cd10747">
    <property type="entry name" value="DnaJ_C"/>
    <property type="match status" value="1"/>
</dbReference>
<keyword evidence="4" id="KW-1185">Reference proteome</keyword>
<dbReference type="SMART" id="SM00271">
    <property type="entry name" value="DnaJ"/>
    <property type="match status" value="1"/>
</dbReference>
<dbReference type="PROSITE" id="PS50076">
    <property type="entry name" value="DNAJ_2"/>
    <property type="match status" value="1"/>
</dbReference>
<dbReference type="CDD" id="cd06257">
    <property type="entry name" value="DnaJ"/>
    <property type="match status" value="1"/>
</dbReference>
<dbReference type="EMBL" id="CP013244">
    <property type="protein sequence ID" value="ANP47918.1"/>
    <property type="molecule type" value="Genomic_DNA"/>
</dbReference>
<dbReference type="SUPFAM" id="SSF46565">
    <property type="entry name" value="Chaperone J-domain"/>
    <property type="match status" value="1"/>
</dbReference>
<evidence type="ECO:0000313" key="4">
    <source>
        <dbReference type="Proteomes" id="UP000092498"/>
    </source>
</evidence>
<dbReference type="InterPro" id="IPR036869">
    <property type="entry name" value="J_dom_sf"/>
</dbReference>
<dbReference type="GO" id="GO:0051082">
    <property type="term" value="F:unfolded protein binding"/>
    <property type="evidence" value="ECO:0007669"/>
    <property type="project" value="InterPro"/>
</dbReference>
<dbReference type="Gene3D" id="2.60.260.20">
    <property type="entry name" value="Urease metallochaperone UreE, N-terminal domain"/>
    <property type="match status" value="2"/>
</dbReference>
<dbReference type="AlphaFoldDB" id="A0A1B1AMW5"/>
<name>A0A1B1AMW5_9PROT</name>
<dbReference type="InterPro" id="IPR002939">
    <property type="entry name" value="DnaJ_C"/>
</dbReference>
<organism evidence="3 4">
    <name type="scientific">Candidatus Viadribacter manganicus</name>
    <dbReference type="NCBI Taxonomy" id="1759059"/>
    <lineage>
        <taxon>Bacteria</taxon>
        <taxon>Pseudomonadati</taxon>
        <taxon>Pseudomonadota</taxon>
        <taxon>Alphaproteobacteria</taxon>
        <taxon>Hyphomonadales</taxon>
        <taxon>Hyphomonadaceae</taxon>
        <taxon>Candidatus Viadribacter</taxon>
    </lineage>
</organism>
<accession>A0A1B1AMW5</accession>
<dbReference type="Gene3D" id="1.10.287.110">
    <property type="entry name" value="DnaJ domain"/>
    <property type="match status" value="1"/>
</dbReference>
<evidence type="ECO:0000256" key="1">
    <source>
        <dbReference type="SAM" id="MobiDB-lite"/>
    </source>
</evidence>
<dbReference type="PANTHER" id="PTHR43096">
    <property type="entry name" value="DNAJ HOMOLOG 1, MITOCHONDRIAL-RELATED"/>
    <property type="match status" value="1"/>
</dbReference>
<feature type="domain" description="J" evidence="2">
    <location>
        <begin position="4"/>
        <end position="69"/>
    </location>
</feature>
<dbReference type="InParanoid" id="A0A1B1AMW5"/>
<dbReference type="KEGG" id="cbot:ATE48_02630"/>
<dbReference type="FunFam" id="2.60.260.20:FF:000013">
    <property type="entry name" value="DnaJ subfamily B member 11"/>
    <property type="match status" value="1"/>
</dbReference>